<organism evidence="3 4">
    <name type="scientific">Rhamnella rubrinervis</name>
    <dbReference type="NCBI Taxonomy" id="2594499"/>
    <lineage>
        <taxon>Eukaryota</taxon>
        <taxon>Viridiplantae</taxon>
        <taxon>Streptophyta</taxon>
        <taxon>Embryophyta</taxon>
        <taxon>Tracheophyta</taxon>
        <taxon>Spermatophyta</taxon>
        <taxon>Magnoliopsida</taxon>
        <taxon>eudicotyledons</taxon>
        <taxon>Gunneridae</taxon>
        <taxon>Pentapetalae</taxon>
        <taxon>rosids</taxon>
        <taxon>fabids</taxon>
        <taxon>Rosales</taxon>
        <taxon>Rhamnaceae</taxon>
        <taxon>rhamnoid group</taxon>
        <taxon>Rhamneae</taxon>
        <taxon>Rhamnella</taxon>
    </lineage>
</organism>
<sequence length="93" mass="10329">MMINKAVVVLLLLVGMMVSGCYAEHMRRGLLGIGGVYGQEQRHRVKKGKAIEGGYKERAASVKYPERSVDNHHSIPRQYYNDPDNDDNGNGAP</sequence>
<keyword evidence="2" id="KW-0732">Signal</keyword>
<comment type="caution">
    <text evidence="3">The sequence shown here is derived from an EMBL/GenBank/DDBJ whole genome shotgun (WGS) entry which is preliminary data.</text>
</comment>
<dbReference type="OrthoDB" id="680258at2759"/>
<dbReference type="EMBL" id="VOIH02000007">
    <property type="protein sequence ID" value="KAF3441871.1"/>
    <property type="molecule type" value="Genomic_DNA"/>
</dbReference>
<evidence type="ECO:0000256" key="1">
    <source>
        <dbReference type="SAM" id="MobiDB-lite"/>
    </source>
</evidence>
<keyword evidence="4" id="KW-1185">Reference proteome</keyword>
<dbReference type="PANTHER" id="PTHR36040:SF3">
    <property type="entry name" value="OS04G0188500 PROTEIN"/>
    <property type="match status" value="1"/>
</dbReference>
<dbReference type="Proteomes" id="UP000796880">
    <property type="component" value="Unassembled WGS sequence"/>
</dbReference>
<feature type="region of interest" description="Disordered" evidence="1">
    <location>
        <begin position="65"/>
        <end position="93"/>
    </location>
</feature>
<feature type="chain" id="PRO_5035422432" evidence="2">
    <location>
        <begin position="24"/>
        <end position="93"/>
    </location>
</feature>
<dbReference type="PANTHER" id="PTHR36040">
    <property type="entry name" value="OS04G0188500 PROTEIN"/>
    <property type="match status" value="1"/>
</dbReference>
<protein>
    <submittedName>
        <fullName evidence="3">Uncharacterized protein</fullName>
    </submittedName>
</protein>
<evidence type="ECO:0000256" key="2">
    <source>
        <dbReference type="SAM" id="SignalP"/>
    </source>
</evidence>
<dbReference type="PROSITE" id="PS51257">
    <property type="entry name" value="PROKAR_LIPOPROTEIN"/>
    <property type="match status" value="1"/>
</dbReference>
<accession>A0A8K0E822</accession>
<dbReference type="AlphaFoldDB" id="A0A8K0E822"/>
<reference evidence="3" key="1">
    <citation type="submission" date="2020-03" db="EMBL/GenBank/DDBJ databases">
        <title>A high-quality chromosome-level genome assembly of a woody plant with both climbing and erect habits, Rhamnella rubrinervis.</title>
        <authorList>
            <person name="Lu Z."/>
            <person name="Yang Y."/>
            <person name="Zhu X."/>
            <person name="Sun Y."/>
        </authorList>
    </citation>
    <scope>NUCLEOTIDE SEQUENCE</scope>
    <source>
        <strain evidence="3">BYM</strain>
        <tissue evidence="3">Leaf</tissue>
    </source>
</reference>
<evidence type="ECO:0000313" key="3">
    <source>
        <dbReference type="EMBL" id="KAF3441871.1"/>
    </source>
</evidence>
<feature type="signal peptide" evidence="2">
    <location>
        <begin position="1"/>
        <end position="23"/>
    </location>
</feature>
<evidence type="ECO:0000313" key="4">
    <source>
        <dbReference type="Proteomes" id="UP000796880"/>
    </source>
</evidence>
<proteinExistence type="predicted"/>
<gene>
    <name evidence="3" type="ORF">FNV43_RR15786</name>
</gene>
<name>A0A8K0E822_9ROSA</name>